<dbReference type="eggNOG" id="COG4968">
    <property type="taxonomic scope" value="Bacteria"/>
</dbReference>
<organism evidence="2 3">
    <name type="scientific">Pirellula staleyi (strain ATCC 27377 / DSM 6068 / ICPB 4128)</name>
    <name type="common">Pirella staleyi</name>
    <dbReference type="NCBI Taxonomy" id="530564"/>
    <lineage>
        <taxon>Bacteria</taxon>
        <taxon>Pseudomonadati</taxon>
        <taxon>Planctomycetota</taxon>
        <taxon>Planctomycetia</taxon>
        <taxon>Pirellulales</taxon>
        <taxon>Pirellulaceae</taxon>
        <taxon>Pirellula</taxon>
    </lineage>
</organism>
<dbReference type="Gene3D" id="3.30.700.10">
    <property type="entry name" value="Glycoprotein, Type 4 Pilin"/>
    <property type="match status" value="1"/>
</dbReference>
<dbReference type="InterPro" id="IPR011453">
    <property type="entry name" value="DUF1559"/>
</dbReference>
<dbReference type="Pfam" id="PF07963">
    <property type="entry name" value="N_methyl"/>
    <property type="match status" value="1"/>
</dbReference>
<dbReference type="SUPFAM" id="SSF54523">
    <property type="entry name" value="Pili subunits"/>
    <property type="match status" value="1"/>
</dbReference>
<dbReference type="NCBIfam" id="TIGR02532">
    <property type="entry name" value="IV_pilin_GFxxxE"/>
    <property type="match status" value="1"/>
</dbReference>
<dbReference type="PANTHER" id="PTHR30093">
    <property type="entry name" value="GENERAL SECRETION PATHWAY PROTEIN G"/>
    <property type="match status" value="1"/>
</dbReference>
<dbReference type="EMBL" id="CP001848">
    <property type="protein sequence ID" value="ADB17960.1"/>
    <property type="molecule type" value="Genomic_DNA"/>
</dbReference>
<name>D2QXC0_PIRSD</name>
<feature type="domain" description="DUF1559" evidence="1">
    <location>
        <begin position="39"/>
        <end position="343"/>
    </location>
</feature>
<dbReference type="PANTHER" id="PTHR30093:SF2">
    <property type="entry name" value="TYPE II SECRETION SYSTEM PROTEIN H"/>
    <property type="match status" value="1"/>
</dbReference>
<dbReference type="InterPro" id="IPR045584">
    <property type="entry name" value="Pilin-like"/>
</dbReference>
<proteinExistence type="predicted"/>
<dbReference type="Proteomes" id="UP000001887">
    <property type="component" value="Chromosome"/>
</dbReference>
<dbReference type="HOGENOM" id="CLU_041661_0_0_0"/>
<dbReference type="InterPro" id="IPR012902">
    <property type="entry name" value="N_methyl_site"/>
</dbReference>
<sequence>MSYGLSPRRWRAAGFTLVELLVVIAIIGVLVALLLPAVQAAREAARRSECLNNLKQFGLSVHNFHDTNNRLPPAGANDEAPNFGRGPAGDRWGSSWFVYVLPFMEQGTMFDKFRFDGSGSGWGADAGHNVTQAQNAKIKNFICPSSPLSIWCRGPYNGVREIQAPHYVAIAGGAANLLPTATYNETRINTGGSTAGCCTGGHHSSSGAIIAGGTHSLAALTDGTSNVWMVSENSNFVFTVSNTKQDYRSSAQHGFIIGWRSKCTPPSCGNGNDQRTFNFTTVRYPINHFSRATDGLPDAPGNCGTHGVCDNASTNYPLNSAHPGGVCVLSADGSVRFVSQTTALDVIGRFVHRDDGLPVTQ</sequence>
<reference evidence="2 3" key="1">
    <citation type="journal article" date="2009" name="Stand. Genomic Sci.">
        <title>Complete genome sequence of Pirellula staleyi type strain (ATCC 27377).</title>
        <authorList>
            <person name="Clum A."/>
            <person name="Tindall B.J."/>
            <person name="Sikorski J."/>
            <person name="Ivanova N."/>
            <person name="Mavrommatis K."/>
            <person name="Lucas S."/>
            <person name="Glavina del Rio T."/>
            <person name="Nolan M."/>
            <person name="Chen F."/>
            <person name="Tice H."/>
            <person name="Pitluck S."/>
            <person name="Cheng J.F."/>
            <person name="Chertkov O."/>
            <person name="Brettin T."/>
            <person name="Han C."/>
            <person name="Detter J.C."/>
            <person name="Kuske C."/>
            <person name="Bruce D."/>
            <person name="Goodwin L."/>
            <person name="Ovchinikova G."/>
            <person name="Pati A."/>
            <person name="Mikhailova N."/>
            <person name="Chen A."/>
            <person name="Palaniappan K."/>
            <person name="Land M."/>
            <person name="Hauser L."/>
            <person name="Chang Y.J."/>
            <person name="Jeffries C.D."/>
            <person name="Chain P."/>
            <person name="Rohde M."/>
            <person name="Goker M."/>
            <person name="Bristow J."/>
            <person name="Eisen J.A."/>
            <person name="Markowitz V."/>
            <person name="Hugenholtz P."/>
            <person name="Kyrpides N.C."/>
            <person name="Klenk H.P."/>
            <person name="Lapidus A."/>
        </authorList>
    </citation>
    <scope>NUCLEOTIDE SEQUENCE [LARGE SCALE GENOMIC DNA]</scope>
    <source>
        <strain evidence="3">ATCC 27377 / DSM 6068 / ICPB 4128</strain>
    </source>
</reference>
<dbReference type="AlphaFoldDB" id="D2QXC0"/>
<dbReference type="KEGG" id="psl:Psta_3296"/>
<dbReference type="PROSITE" id="PS00409">
    <property type="entry name" value="PROKAR_NTER_METHYL"/>
    <property type="match status" value="1"/>
</dbReference>
<accession>D2QXC0</accession>
<dbReference type="OrthoDB" id="280382at2"/>
<gene>
    <name evidence="2" type="ordered locus">Psta_3296</name>
</gene>
<evidence type="ECO:0000313" key="3">
    <source>
        <dbReference type="Proteomes" id="UP000001887"/>
    </source>
</evidence>
<protein>
    <recommendedName>
        <fullName evidence="1">DUF1559 domain-containing protein</fullName>
    </recommendedName>
</protein>
<dbReference type="Pfam" id="PF07596">
    <property type="entry name" value="SBP_bac_10"/>
    <property type="match status" value="1"/>
</dbReference>
<evidence type="ECO:0000259" key="1">
    <source>
        <dbReference type="Pfam" id="PF07596"/>
    </source>
</evidence>
<evidence type="ECO:0000313" key="2">
    <source>
        <dbReference type="EMBL" id="ADB17960.1"/>
    </source>
</evidence>
<keyword evidence="3" id="KW-1185">Reference proteome</keyword>
<dbReference type="STRING" id="530564.Psta_3296"/>